<dbReference type="RefSeq" id="WP_039097320.1">
    <property type="nucleotide sequence ID" value="NZ_JTDN01000002.1"/>
</dbReference>
<feature type="transmembrane region" description="Helical" evidence="2">
    <location>
        <begin position="287"/>
        <end position="308"/>
    </location>
</feature>
<sequence>MRFSPALRAEIRATLHLAGPLVIAGLLQMALGATDIAFIARLGPEPLAAASLAVALFSVTVWALSGLSGQVGALAAAAIGARGPAVREVRRITRMGLWLAVASGLLAMAICAGGERLMLLTGQDQRIAAMSGDYLGIMLWSAIPLLLSNVLRAFVSTLGRPVFATVVALLSLPLNALGNYLLVFGAWGAPALGLRGAAIASVATALIGLLMYVTAIHNDRRLRRYYLFGNFWRPDWPQIRRLMAVGLPVSITIVAEAGLFGAAAFLMGRIGALELAAHTLALSIASLAFQVPFGIGQAATILVGYHFGAGDAAGVGRAGLVGMVLSQVFALGSAALMVGAPLLVLTPWIDTGNAANAPLVELAVAYLLVGAAFQLADGLQAVVLGALRGLQDTRTPMAYAIGGYWLVGFGLAIGLGFNTPLRGTGVWLGLAIGLLIVAVLLLVRWRRRVRLGLIAA</sequence>
<feature type="transmembrane region" description="Helical" evidence="2">
    <location>
        <begin position="193"/>
        <end position="215"/>
    </location>
</feature>
<dbReference type="PANTHER" id="PTHR43298:SF2">
    <property type="entry name" value="FMN_FAD EXPORTER YEEO-RELATED"/>
    <property type="match status" value="1"/>
</dbReference>
<feature type="transmembrane region" description="Helical" evidence="2">
    <location>
        <begin position="162"/>
        <end position="187"/>
    </location>
</feature>
<dbReference type="PANTHER" id="PTHR43298">
    <property type="entry name" value="MULTIDRUG RESISTANCE PROTEIN NORM-RELATED"/>
    <property type="match status" value="1"/>
</dbReference>
<dbReference type="InterPro" id="IPR002528">
    <property type="entry name" value="MATE_fam"/>
</dbReference>
<keyword evidence="2" id="KW-1133">Transmembrane helix</keyword>
<keyword evidence="2" id="KW-0812">Transmembrane</keyword>
<dbReference type="OrthoDB" id="9780160at2"/>
<feature type="transmembrane region" description="Helical" evidence="2">
    <location>
        <begin position="424"/>
        <end position="443"/>
    </location>
</feature>
<name>A0A0B2BYU3_9SPHN</name>
<feature type="transmembrane region" description="Helical" evidence="2">
    <location>
        <begin position="364"/>
        <end position="387"/>
    </location>
</feature>
<proteinExistence type="predicted"/>
<dbReference type="STRING" id="1572751.PK98_13300"/>
<evidence type="ECO:0000256" key="1">
    <source>
        <dbReference type="ARBA" id="ARBA00022448"/>
    </source>
</evidence>
<dbReference type="AlphaFoldDB" id="A0A0B2BYU3"/>
<feature type="transmembrane region" description="Helical" evidence="2">
    <location>
        <begin position="48"/>
        <end position="76"/>
    </location>
</feature>
<feature type="transmembrane region" description="Helical" evidence="2">
    <location>
        <begin position="399"/>
        <end position="418"/>
    </location>
</feature>
<dbReference type="NCBIfam" id="TIGR00797">
    <property type="entry name" value="matE"/>
    <property type="match status" value="1"/>
</dbReference>
<dbReference type="GO" id="GO:0015297">
    <property type="term" value="F:antiporter activity"/>
    <property type="evidence" value="ECO:0007669"/>
    <property type="project" value="InterPro"/>
</dbReference>
<dbReference type="GO" id="GO:0042910">
    <property type="term" value="F:xenobiotic transmembrane transporter activity"/>
    <property type="evidence" value="ECO:0007669"/>
    <property type="project" value="InterPro"/>
</dbReference>
<accession>A0A0B2BYU3</accession>
<dbReference type="Pfam" id="PF01554">
    <property type="entry name" value="MatE"/>
    <property type="match status" value="2"/>
</dbReference>
<feature type="transmembrane region" description="Helical" evidence="2">
    <location>
        <begin position="137"/>
        <end position="155"/>
    </location>
</feature>
<protein>
    <submittedName>
        <fullName evidence="3">Multidrug transporter</fullName>
    </submittedName>
</protein>
<organism evidence="3 4">
    <name type="scientific">Croceibacterium mercuriale</name>
    <dbReference type="NCBI Taxonomy" id="1572751"/>
    <lineage>
        <taxon>Bacteria</taxon>
        <taxon>Pseudomonadati</taxon>
        <taxon>Pseudomonadota</taxon>
        <taxon>Alphaproteobacteria</taxon>
        <taxon>Sphingomonadales</taxon>
        <taxon>Erythrobacteraceae</taxon>
        <taxon>Croceibacterium</taxon>
    </lineage>
</organism>
<gene>
    <name evidence="3" type="ORF">PK98_13300</name>
</gene>
<dbReference type="InterPro" id="IPR050222">
    <property type="entry name" value="MATE_MdtK"/>
</dbReference>
<dbReference type="Proteomes" id="UP000030988">
    <property type="component" value="Unassembled WGS sequence"/>
</dbReference>
<keyword evidence="4" id="KW-1185">Reference proteome</keyword>
<keyword evidence="2" id="KW-0472">Membrane</keyword>
<evidence type="ECO:0000313" key="4">
    <source>
        <dbReference type="Proteomes" id="UP000030988"/>
    </source>
</evidence>
<evidence type="ECO:0000256" key="2">
    <source>
        <dbReference type="SAM" id="Phobius"/>
    </source>
</evidence>
<dbReference type="CDD" id="cd13131">
    <property type="entry name" value="MATE_NorM_like"/>
    <property type="match status" value="1"/>
</dbReference>
<feature type="transmembrane region" description="Helical" evidence="2">
    <location>
        <begin position="242"/>
        <end position="267"/>
    </location>
</feature>
<keyword evidence="1" id="KW-0813">Transport</keyword>
<dbReference type="EMBL" id="JTDN01000002">
    <property type="protein sequence ID" value="KHL24856.1"/>
    <property type="molecule type" value="Genomic_DNA"/>
</dbReference>
<feature type="transmembrane region" description="Helical" evidence="2">
    <location>
        <begin position="320"/>
        <end position="344"/>
    </location>
</feature>
<reference evidence="3 4" key="1">
    <citation type="submission" date="2014-11" db="EMBL/GenBank/DDBJ databases">
        <title>Draft genome sequence of Kirrobacter mercurialis.</title>
        <authorList>
            <person name="Coil D.A."/>
            <person name="Eisen J.A."/>
        </authorList>
    </citation>
    <scope>NUCLEOTIDE SEQUENCE [LARGE SCALE GENOMIC DNA]</scope>
    <source>
        <strain evidence="3 4">Coronado</strain>
    </source>
</reference>
<feature type="transmembrane region" description="Helical" evidence="2">
    <location>
        <begin position="97"/>
        <end position="117"/>
    </location>
</feature>
<comment type="caution">
    <text evidence="3">The sequence shown here is derived from an EMBL/GenBank/DDBJ whole genome shotgun (WGS) entry which is preliminary data.</text>
</comment>
<evidence type="ECO:0000313" key="3">
    <source>
        <dbReference type="EMBL" id="KHL24856.1"/>
    </source>
</evidence>
<dbReference type="GO" id="GO:0005886">
    <property type="term" value="C:plasma membrane"/>
    <property type="evidence" value="ECO:0007669"/>
    <property type="project" value="TreeGrafter"/>
</dbReference>